<organism evidence="6">
    <name type="scientific">hydrothermal vent metagenome</name>
    <dbReference type="NCBI Taxonomy" id="652676"/>
    <lineage>
        <taxon>unclassified sequences</taxon>
        <taxon>metagenomes</taxon>
        <taxon>ecological metagenomes</taxon>
    </lineage>
</organism>
<dbReference type="GO" id="GO:0004352">
    <property type="term" value="F:glutamate dehydrogenase (NAD+) activity"/>
    <property type="evidence" value="ECO:0007669"/>
    <property type="project" value="UniProtKB-EC"/>
</dbReference>
<dbReference type="FunFam" id="3.40.50.720:FF:000100">
    <property type="entry name" value="Glutamate dehydrogenase 1, mitochondrial"/>
    <property type="match status" value="1"/>
</dbReference>
<feature type="domain" description="Glutamate/phenylalanine/leucine/valine/L-tryptophan dehydrogenase C-terminal" evidence="5">
    <location>
        <begin position="187"/>
        <end position="468"/>
    </location>
</feature>
<keyword evidence="3 6" id="KW-0560">Oxidoreductase</keyword>
<dbReference type="AlphaFoldDB" id="A0A3B1D3D5"/>
<dbReference type="InterPro" id="IPR033922">
    <property type="entry name" value="NAD_bind_Glu_DH"/>
</dbReference>
<dbReference type="InterPro" id="IPR036291">
    <property type="entry name" value="NAD(P)-bd_dom_sf"/>
</dbReference>
<dbReference type="GO" id="GO:0006538">
    <property type="term" value="P:L-glutamate catabolic process"/>
    <property type="evidence" value="ECO:0007669"/>
    <property type="project" value="TreeGrafter"/>
</dbReference>
<dbReference type="Pfam" id="PF02812">
    <property type="entry name" value="ELFV_dehydrog_N"/>
    <property type="match status" value="1"/>
</dbReference>
<keyword evidence="4" id="KW-0496">Mitochondrion</keyword>
<dbReference type="InterPro" id="IPR046346">
    <property type="entry name" value="Aminoacid_DH-like_N_sf"/>
</dbReference>
<dbReference type="SUPFAM" id="SSF51735">
    <property type="entry name" value="NAD(P)-binding Rossmann-fold domains"/>
    <property type="match status" value="1"/>
</dbReference>
<dbReference type="PANTHER" id="PTHR11606:SF13">
    <property type="entry name" value="GLUTAMATE DEHYDROGENASE 1, MITOCHONDRIAL"/>
    <property type="match status" value="1"/>
</dbReference>
<dbReference type="PIRSF" id="PIRSF000185">
    <property type="entry name" value="Glu_DH"/>
    <property type="match status" value="1"/>
</dbReference>
<name>A0A3B1D3D5_9ZZZZ</name>
<evidence type="ECO:0000259" key="5">
    <source>
        <dbReference type="SMART" id="SM00839"/>
    </source>
</evidence>
<dbReference type="EC" id="1.4.1.2" evidence="6"/>
<dbReference type="SMART" id="SM00839">
    <property type="entry name" value="ELFV_dehydrog"/>
    <property type="match status" value="1"/>
</dbReference>
<dbReference type="Pfam" id="PF00208">
    <property type="entry name" value="ELFV_dehydrog"/>
    <property type="match status" value="1"/>
</dbReference>
<comment type="subcellular location">
    <subcellularLocation>
        <location evidence="1">Mitochondrion</location>
    </subcellularLocation>
</comment>
<dbReference type="EMBL" id="UOGJ01000127">
    <property type="protein sequence ID" value="VAX37366.1"/>
    <property type="molecule type" value="Genomic_DNA"/>
</dbReference>
<dbReference type="GO" id="GO:0004354">
    <property type="term" value="F:glutamate dehydrogenase (NADP+) activity"/>
    <property type="evidence" value="ECO:0007669"/>
    <property type="project" value="UniProtKB-EC"/>
</dbReference>
<dbReference type="GO" id="GO:0005739">
    <property type="term" value="C:mitochondrion"/>
    <property type="evidence" value="ECO:0007669"/>
    <property type="project" value="UniProtKB-SubCell"/>
</dbReference>
<dbReference type="InterPro" id="IPR006097">
    <property type="entry name" value="Glu/Leu/Phe/Val/Trp_DH_dimer"/>
</dbReference>
<reference evidence="6" key="1">
    <citation type="submission" date="2018-06" db="EMBL/GenBank/DDBJ databases">
        <authorList>
            <person name="Zhirakovskaya E."/>
        </authorList>
    </citation>
    <scope>NUCLEOTIDE SEQUENCE</scope>
</reference>
<evidence type="ECO:0000256" key="4">
    <source>
        <dbReference type="ARBA" id="ARBA00023128"/>
    </source>
</evidence>
<gene>
    <name evidence="6" type="ORF">MNBD_UNCLBAC01-896</name>
</gene>
<dbReference type="InterPro" id="IPR006095">
    <property type="entry name" value="Glu/Leu/Phe/Val/Trp_DH"/>
</dbReference>
<evidence type="ECO:0000313" key="6">
    <source>
        <dbReference type="EMBL" id="VAX37366.1"/>
    </source>
</evidence>
<evidence type="ECO:0000256" key="3">
    <source>
        <dbReference type="ARBA" id="ARBA00023002"/>
    </source>
</evidence>
<accession>A0A3B1D3D5</accession>
<dbReference type="Gene3D" id="3.40.50.10860">
    <property type="entry name" value="Leucine Dehydrogenase, chain A, domain 1"/>
    <property type="match status" value="1"/>
</dbReference>
<dbReference type="EC" id="1.4.1.4" evidence="6"/>
<evidence type="ECO:0000256" key="2">
    <source>
        <dbReference type="ARBA" id="ARBA00006382"/>
    </source>
</evidence>
<protein>
    <submittedName>
        <fullName evidence="6">NAD-specific glutamate dehydrogenase NADP-specific glutamate dehydrogenase</fullName>
        <ecNumber evidence="6">1.4.1.2</ecNumber>
        <ecNumber evidence="6">1.4.1.4</ecNumber>
    </submittedName>
</protein>
<dbReference type="Gene3D" id="3.40.50.720">
    <property type="entry name" value="NAD(P)-binding Rossmann-like Domain"/>
    <property type="match status" value="1"/>
</dbReference>
<dbReference type="InterPro" id="IPR006096">
    <property type="entry name" value="Glu/Leu/Phe/Val/Trp_DH_C"/>
</dbReference>
<comment type="similarity">
    <text evidence="2">Belongs to the Glu/Leu/Phe/Val dehydrogenases family.</text>
</comment>
<evidence type="ECO:0000256" key="1">
    <source>
        <dbReference type="ARBA" id="ARBA00004173"/>
    </source>
</evidence>
<sequence>MYVKKSFFKQVNANFDKAASYTDYDPGLLAQIQRCNSVYYFCFPLKRDDGSIEVIDAWRAEHSHHRLPCKGGVRYALEVTEDEVMALASLMTYKNAIVDVPFGGAKGGIRISRAAYSPAEVNRITRRYTYELVRKNFIGPGKDVPAPDYGSTAADMAVMADTYKALCPDPLDSLASVTGKPISHGGIRGRLEATGKGVYFGIREACNINEDMKKLGLSTGLEGKKIIIQGFGNVGYHTAKFLHEDGGNIICVAEYNGAVFNTKGLDIKALHKHFKETGSLLDFPKAENIRDHQKALELECDILIPSALENQITVENVDMIKAKIIAEAANGPVTSKASEKLYKRGVYIIPDMYLNAGGVVVSYFEWLKNLSHVRFGRMSKRVEESSQSRMIKAIEELTGKKFPTEAMPTLISGAGEEDLVNSGLEETMITAFHEIRTIQMEYGHKFDLRIAAFIDALNKIHVSYIGAGIFP</sequence>
<dbReference type="CDD" id="cd01076">
    <property type="entry name" value="NAD_bind_1_Glu_DH"/>
    <property type="match status" value="1"/>
</dbReference>
<dbReference type="InterPro" id="IPR014362">
    <property type="entry name" value="Glu_DH"/>
</dbReference>
<dbReference type="PRINTS" id="PR00082">
    <property type="entry name" value="GLFDHDRGNASE"/>
</dbReference>
<proteinExistence type="inferred from homology"/>
<dbReference type="SUPFAM" id="SSF53223">
    <property type="entry name" value="Aminoacid dehydrogenase-like, N-terminal domain"/>
    <property type="match status" value="1"/>
</dbReference>
<dbReference type="PANTHER" id="PTHR11606">
    <property type="entry name" value="GLUTAMATE DEHYDROGENASE"/>
    <property type="match status" value="1"/>
</dbReference>